<evidence type="ECO:0000313" key="2">
    <source>
        <dbReference type="Proteomes" id="UP000633136"/>
    </source>
</evidence>
<name>A0A917ASS7_9MICC</name>
<reference evidence="1" key="2">
    <citation type="submission" date="2020-09" db="EMBL/GenBank/DDBJ databases">
        <authorList>
            <person name="Sun Q."/>
            <person name="Zhou Y."/>
        </authorList>
    </citation>
    <scope>NUCLEOTIDE SEQUENCE</scope>
    <source>
        <strain evidence="1">CGMCC 1.15388</strain>
    </source>
</reference>
<sequence length="95" mass="10903">MSGILDEEREKEPQFLRDIEEYRLIFLGKSSLGEEPSVKRLAFHYKNDLPITFQQYIAPYGAATVSITFSYPAMEAPLWQPRIESSMAEAVWSGE</sequence>
<keyword evidence="2" id="KW-1185">Reference proteome</keyword>
<organism evidence="1 2">
    <name type="scientific">Nesterenkonia cremea</name>
    <dbReference type="NCBI Taxonomy" id="1882340"/>
    <lineage>
        <taxon>Bacteria</taxon>
        <taxon>Bacillati</taxon>
        <taxon>Actinomycetota</taxon>
        <taxon>Actinomycetes</taxon>
        <taxon>Micrococcales</taxon>
        <taxon>Micrococcaceae</taxon>
        <taxon>Nesterenkonia</taxon>
    </lineage>
</organism>
<protein>
    <submittedName>
        <fullName evidence="1">Uncharacterized protein</fullName>
    </submittedName>
</protein>
<proteinExistence type="predicted"/>
<dbReference type="RefSeq" id="WP_188684996.1">
    <property type="nucleotide sequence ID" value="NZ_BMIS01000007.1"/>
</dbReference>
<dbReference type="Proteomes" id="UP000633136">
    <property type="component" value="Unassembled WGS sequence"/>
</dbReference>
<reference evidence="1" key="1">
    <citation type="journal article" date="2014" name="Int. J. Syst. Evol. Microbiol.">
        <title>Complete genome sequence of Corynebacterium casei LMG S-19264T (=DSM 44701T), isolated from a smear-ripened cheese.</title>
        <authorList>
            <consortium name="US DOE Joint Genome Institute (JGI-PGF)"/>
            <person name="Walter F."/>
            <person name="Albersmeier A."/>
            <person name="Kalinowski J."/>
            <person name="Ruckert C."/>
        </authorList>
    </citation>
    <scope>NUCLEOTIDE SEQUENCE</scope>
    <source>
        <strain evidence="1">CGMCC 1.15388</strain>
    </source>
</reference>
<gene>
    <name evidence="1" type="ORF">GCM10011401_18610</name>
</gene>
<dbReference type="AlphaFoldDB" id="A0A917ASS7"/>
<comment type="caution">
    <text evidence="1">The sequence shown here is derived from an EMBL/GenBank/DDBJ whole genome shotgun (WGS) entry which is preliminary data.</text>
</comment>
<evidence type="ECO:0000313" key="1">
    <source>
        <dbReference type="EMBL" id="GGE71865.1"/>
    </source>
</evidence>
<accession>A0A917ASS7</accession>
<dbReference type="EMBL" id="BMIS01000007">
    <property type="protein sequence ID" value="GGE71865.1"/>
    <property type="molecule type" value="Genomic_DNA"/>
</dbReference>